<evidence type="ECO:0000313" key="1">
    <source>
        <dbReference type="EMBL" id="KAB1253489.1"/>
    </source>
</evidence>
<proteinExistence type="predicted"/>
<reference evidence="1 2" key="1">
    <citation type="journal article" date="2019" name="Mol. Ecol. Resour.">
        <title>Improving Illumina assemblies with Hi-C and long reads: an example with the North African dromedary.</title>
        <authorList>
            <person name="Elbers J.P."/>
            <person name="Rogers M.F."/>
            <person name="Perelman P.L."/>
            <person name="Proskuryakova A.A."/>
            <person name="Serdyukova N.A."/>
            <person name="Johnson W.E."/>
            <person name="Horin P."/>
            <person name="Corander J."/>
            <person name="Murphy D."/>
            <person name="Burger P.A."/>
        </authorList>
    </citation>
    <scope>NUCLEOTIDE SEQUENCE [LARGE SCALE GENOMIC DNA]</scope>
    <source>
        <strain evidence="1">Drom800</strain>
        <tissue evidence="1">Blood</tissue>
    </source>
</reference>
<organism evidence="1 2">
    <name type="scientific">Camelus dromedarius</name>
    <name type="common">Dromedary</name>
    <name type="synonym">Arabian camel</name>
    <dbReference type="NCBI Taxonomy" id="9838"/>
    <lineage>
        <taxon>Eukaryota</taxon>
        <taxon>Metazoa</taxon>
        <taxon>Chordata</taxon>
        <taxon>Craniata</taxon>
        <taxon>Vertebrata</taxon>
        <taxon>Euteleostomi</taxon>
        <taxon>Mammalia</taxon>
        <taxon>Eutheria</taxon>
        <taxon>Laurasiatheria</taxon>
        <taxon>Artiodactyla</taxon>
        <taxon>Tylopoda</taxon>
        <taxon>Camelidae</taxon>
        <taxon>Camelus</taxon>
    </lineage>
</organism>
<keyword evidence="2" id="KW-1185">Reference proteome</keyword>
<accession>A0A5N4C3P1</accession>
<dbReference type="AlphaFoldDB" id="A0A5N4C3P1"/>
<sequence length="101" mass="11670">MQLYAKLFRAGNALQQLLPGGQAYWHQTQHMSTMAIAFHMNFNYVWLHLLKCALPGHAWCTILAKLANFSLVPIHWRTPYTVPWFSVVTFLCFSQQRGDGM</sequence>
<name>A0A5N4C3P1_CAMDR</name>
<dbReference type="EMBL" id="JWIN03000037">
    <property type="protein sequence ID" value="KAB1253489.1"/>
    <property type="molecule type" value="Genomic_DNA"/>
</dbReference>
<comment type="caution">
    <text evidence="1">The sequence shown here is derived from an EMBL/GenBank/DDBJ whole genome shotgun (WGS) entry which is preliminary data.</text>
</comment>
<evidence type="ECO:0000313" key="2">
    <source>
        <dbReference type="Proteomes" id="UP000299084"/>
    </source>
</evidence>
<dbReference type="Proteomes" id="UP000299084">
    <property type="component" value="Unassembled WGS sequence"/>
</dbReference>
<protein>
    <submittedName>
        <fullName evidence="1">Mpv17-like protein</fullName>
    </submittedName>
</protein>
<gene>
    <name evidence="1" type="ORF">Cadr_000003096</name>
</gene>